<protein>
    <submittedName>
        <fullName evidence="1">Uncharacterized protein</fullName>
    </submittedName>
</protein>
<accession>A0AAE0Z1J5</accession>
<comment type="caution">
    <text evidence="1">The sequence shown here is derived from an EMBL/GenBank/DDBJ whole genome shotgun (WGS) entry which is preliminary data.</text>
</comment>
<keyword evidence="2" id="KW-1185">Reference proteome</keyword>
<sequence length="79" mass="8883">MVTCSIGCSNFQVTNKDFTPNSKIREDIVLSQSRFRLLIQAEVLLTSGQRLGYPRPSPQIDMSSLSDVALERSQECRYG</sequence>
<gene>
    <name evidence="1" type="ORF">RRG08_041979</name>
</gene>
<proteinExistence type="predicted"/>
<dbReference type="Proteomes" id="UP001283361">
    <property type="component" value="Unassembled WGS sequence"/>
</dbReference>
<organism evidence="1 2">
    <name type="scientific">Elysia crispata</name>
    <name type="common">lettuce slug</name>
    <dbReference type="NCBI Taxonomy" id="231223"/>
    <lineage>
        <taxon>Eukaryota</taxon>
        <taxon>Metazoa</taxon>
        <taxon>Spiralia</taxon>
        <taxon>Lophotrochozoa</taxon>
        <taxon>Mollusca</taxon>
        <taxon>Gastropoda</taxon>
        <taxon>Heterobranchia</taxon>
        <taxon>Euthyneura</taxon>
        <taxon>Panpulmonata</taxon>
        <taxon>Sacoglossa</taxon>
        <taxon>Placobranchoidea</taxon>
        <taxon>Plakobranchidae</taxon>
        <taxon>Elysia</taxon>
    </lineage>
</organism>
<reference evidence="1" key="1">
    <citation type="journal article" date="2023" name="G3 (Bethesda)">
        <title>A reference genome for the long-term kleptoplast-retaining sea slug Elysia crispata morphotype clarki.</title>
        <authorList>
            <person name="Eastman K.E."/>
            <person name="Pendleton A.L."/>
            <person name="Shaikh M.A."/>
            <person name="Suttiyut T."/>
            <person name="Ogas R."/>
            <person name="Tomko P."/>
            <person name="Gavelis G."/>
            <person name="Widhalm J.R."/>
            <person name="Wisecaver J.H."/>
        </authorList>
    </citation>
    <scope>NUCLEOTIDE SEQUENCE</scope>
    <source>
        <strain evidence="1">ECLA1</strain>
    </source>
</reference>
<dbReference type="EMBL" id="JAWDGP010005045">
    <property type="protein sequence ID" value="KAK3760137.1"/>
    <property type="molecule type" value="Genomic_DNA"/>
</dbReference>
<name>A0AAE0Z1J5_9GAST</name>
<evidence type="ECO:0000313" key="1">
    <source>
        <dbReference type="EMBL" id="KAK3760137.1"/>
    </source>
</evidence>
<evidence type="ECO:0000313" key="2">
    <source>
        <dbReference type="Proteomes" id="UP001283361"/>
    </source>
</evidence>
<dbReference type="AlphaFoldDB" id="A0AAE0Z1J5"/>